<name>A0A9D9GSG9_9GAMM</name>
<dbReference type="EMBL" id="JADINH010000005">
    <property type="protein sequence ID" value="MBO8414819.1"/>
    <property type="molecule type" value="Genomic_DNA"/>
</dbReference>
<gene>
    <name evidence="1" type="ORF">IAB19_00350</name>
</gene>
<reference evidence="1" key="1">
    <citation type="submission" date="2020-10" db="EMBL/GenBank/DDBJ databases">
        <authorList>
            <person name="Gilroy R."/>
        </authorList>
    </citation>
    <scope>NUCLEOTIDE SEQUENCE</scope>
    <source>
        <strain evidence="1">17213</strain>
    </source>
</reference>
<accession>A0A9D9GSG9</accession>
<comment type="caution">
    <text evidence="1">The sequence shown here is derived from an EMBL/GenBank/DDBJ whole genome shotgun (WGS) entry which is preliminary data.</text>
</comment>
<evidence type="ECO:0000313" key="2">
    <source>
        <dbReference type="Proteomes" id="UP000823631"/>
    </source>
</evidence>
<evidence type="ECO:0000313" key="1">
    <source>
        <dbReference type="EMBL" id="MBO8414819.1"/>
    </source>
</evidence>
<protein>
    <submittedName>
        <fullName evidence="1">Uncharacterized protein</fullName>
    </submittedName>
</protein>
<dbReference type="AlphaFoldDB" id="A0A9D9GSG9"/>
<proteinExistence type="predicted"/>
<organism evidence="1 2">
    <name type="scientific">Candidatus Avisuccinivibrio stercorigallinarum</name>
    <dbReference type="NCBI Taxonomy" id="2840704"/>
    <lineage>
        <taxon>Bacteria</taxon>
        <taxon>Pseudomonadati</taxon>
        <taxon>Pseudomonadota</taxon>
        <taxon>Gammaproteobacteria</taxon>
        <taxon>Aeromonadales</taxon>
        <taxon>Succinivibrionaceae</taxon>
        <taxon>Succinivibrionaceae incertae sedis</taxon>
        <taxon>Candidatus Avisuccinivibrio</taxon>
    </lineage>
</organism>
<dbReference type="Proteomes" id="UP000823631">
    <property type="component" value="Unassembled WGS sequence"/>
</dbReference>
<sequence length="163" mass="18741">MECLDIELLESVAGREMTKMVRDDNCILSTASLLILQRWAYCQPRALRMFLQLRGPAKLLRRLHQQARLEYKVLDSTSREPLHTGPQDDFLELLGVQTGLTSFFMLHEVQGGRLKQLHFPTAEEEKLSDEEYRARAGQRQKMLFDQLAENGSADASQLQRNGH</sequence>
<reference evidence="1" key="2">
    <citation type="journal article" date="2021" name="PeerJ">
        <title>Extensive microbial diversity within the chicken gut microbiome revealed by metagenomics and culture.</title>
        <authorList>
            <person name="Gilroy R."/>
            <person name="Ravi A."/>
            <person name="Getino M."/>
            <person name="Pursley I."/>
            <person name="Horton D.L."/>
            <person name="Alikhan N.F."/>
            <person name="Baker D."/>
            <person name="Gharbi K."/>
            <person name="Hall N."/>
            <person name="Watson M."/>
            <person name="Adriaenssens E.M."/>
            <person name="Foster-Nyarko E."/>
            <person name="Jarju S."/>
            <person name="Secka A."/>
            <person name="Antonio M."/>
            <person name="Oren A."/>
            <person name="Chaudhuri R.R."/>
            <person name="La Ragione R."/>
            <person name="Hildebrand F."/>
            <person name="Pallen M.J."/>
        </authorList>
    </citation>
    <scope>NUCLEOTIDE SEQUENCE</scope>
    <source>
        <strain evidence="1">17213</strain>
    </source>
</reference>